<proteinExistence type="predicted"/>
<organism evidence="2 3">
    <name type="scientific">Trichinella pseudospiralis</name>
    <name type="common">Parasitic roundworm</name>
    <dbReference type="NCBI Taxonomy" id="6337"/>
    <lineage>
        <taxon>Eukaryota</taxon>
        <taxon>Metazoa</taxon>
        <taxon>Ecdysozoa</taxon>
        <taxon>Nematoda</taxon>
        <taxon>Enoplea</taxon>
        <taxon>Dorylaimia</taxon>
        <taxon>Trichinellida</taxon>
        <taxon>Trichinellidae</taxon>
        <taxon>Trichinella</taxon>
    </lineage>
</organism>
<dbReference type="EMBL" id="JYDU01000074">
    <property type="protein sequence ID" value="KRX94270.1"/>
    <property type="molecule type" value="Genomic_DNA"/>
</dbReference>
<gene>
    <name evidence="2" type="ORF">T4E_8712</name>
</gene>
<dbReference type="Proteomes" id="UP000054815">
    <property type="component" value="Unassembled WGS sequence"/>
</dbReference>
<evidence type="ECO:0000313" key="2">
    <source>
        <dbReference type="EMBL" id="KRX94270.1"/>
    </source>
</evidence>
<feature type="transmembrane region" description="Helical" evidence="1">
    <location>
        <begin position="6"/>
        <end position="28"/>
    </location>
</feature>
<keyword evidence="1" id="KW-0812">Transmembrane</keyword>
<accession>A0A0V0Y1L5</accession>
<name>A0A0V0Y1L5_TRIPS</name>
<evidence type="ECO:0000313" key="3">
    <source>
        <dbReference type="Proteomes" id="UP000054815"/>
    </source>
</evidence>
<comment type="caution">
    <text evidence="2">The sequence shown here is derived from an EMBL/GenBank/DDBJ whole genome shotgun (WGS) entry which is preliminary data.</text>
</comment>
<dbReference type="AlphaFoldDB" id="A0A0V0Y1L5"/>
<keyword evidence="1" id="KW-1133">Transmembrane helix</keyword>
<protein>
    <submittedName>
        <fullName evidence="2">Uncharacterized protein</fullName>
    </submittedName>
</protein>
<reference evidence="2 3" key="1">
    <citation type="submission" date="2015-01" db="EMBL/GenBank/DDBJ databases">
        <title>Evolution of Trichinella species and genotypes.</title>
        <authorList>
            <person name="Korhonen P.K."/>
            <person name="Edoardo P."/>
            <person name="Giuseppe L.R."/>
            <person name="Gasser R.B."/>
        </authorList>
    </citation>
    <scope>NUCLEOTIDE SEQUENCE [LARGE SCALE GENOMIC DNA]</scope>
    <source>
        <strain evidence="2">ISS141</strain>
    </source>
</reference>
<sequence length="70" mass="8108">MVRESQIYLPSIVPTFRIIIGSNIYTLYIQKEQQFITRPLLSKVFEQGSSQTQLIDFFMPRLAEAEVVAL</sequence>
<keyword evidence="1" id="KW-0472">Membrane</keyword>
<evidence type="ECO:0000256" key="1">
    <source>
        <dbReference type="SAM" id="Phobius"/>
    </source>
</evidence>